<organism evidence="2 3">
    <name type="scientific">Shewanella youngdeokensis</name>
    <dbReference type="NCBI Taxonomy" id="2999068"/>
    <lineage>
        <taxon>Bacteria</taxon>
        <taxon>Pseudomonadati</taxon>
        <taxon>Pseudomonadota</taxon>
        <taxon>Gammaproteobacteria</taxon>
        <taxon>Alteromonadales</taxon>
        <taxon>Shewanellaceae</taxon>
        <taxon>Shewanella</taxon>
    </lineage>
</organism>
<dbReference type="EMBL" id="CP136522">
    <property type="protein sequence ID" value="WOT03667.1"/>
    <property type="molecule type" value="Genomic_DNA"/>
</dbReference>
<keyword evidence="1" id="KW-0812">Transmembrane</keyword>
<evidence type="ECO:0000313" key="2">
    <source>
        <dbReference type="EMBL" id="WOT03667.1"/>
    </source>
</evidence>
<keyword evidence="1" id="KW-0472">Membrane</keyword>
<evidence type="ECO:0000313" key="3">
    <source>
        <dbReference type="Proteomes" id="UP001529491"/>
    </source>
</evidence>
<keyword evidence="3" id="KW-1185">Reference proteome</keyword>
<name>A0ABZ0JTM9_9GAMM</name>
<keyword evidence="1" id="KW-1133">Transmembrane helix</keyword>
<feature type="transmembrane region" description="Helical" evidence="1">
    <location>
        <begin position="63"/>
        <end position="82"/>
    </location>
</feature>
<sequence>MKRVKTFQYLLTTLSVIGWSLAIYALLVFDKARPDTAVGFLQSHGAAVQIEWDPGLTVLLADIIWWCALISFVNLGFNYYIAKHSQLGWWVNIPLLFVSSLSAGLYIRFVV</sequence>
<evidence type="ECO:0008006" key="4">
    <source>
        <dbReference type="Google" id="ProtNLM"/>
    </source>
</evidence>
<evidence type="ECO:0000256" key="1">
    <source>
        <dbReference type="SAM" id="Phobius"/>
    </source>
</evidence>
<gene>
    <name evidence="2" type="ORF">RGE70_09895</name>
</gene>
<protein>
    <recommendedName>
        <fullName evidence="4">DUF2834 domain-containing protein</fullName>
    </recommendedName>
</protein>
<feature type="transmembrane region" description="Helical" evidence="1">
    <location>
        <begin position="7"/>
        <end position="29"/>
    </location>
</feature>
<accession>A0ABZ0JTM9</accession>
<reference evidence="2 3" key="1">
    <citation type="submission" date="2023-10" db="EMBL/GenBank/DDBJ databases">
        <title>Complete genome sequence of Shewanella sp. DAU334.</title>
        <authorList>
            <person name="Lee Y.-S."/>
            <person name="Jeong H.-R."/>
            <person name="Hwang E.-J."/>
            <person name="Choi Y.-L."/>
            <person name="Kim G.-D."/>
        </authorList>
    </citation>
    <scope>NUCLEOTIDE SEQUENCE [LARGE SCALE GENOMIC DNA]</scope>
    <source>
        <strain evidence="2 3">DAU334</strain>
    </source>
</reference>
<dbReference type="Proteomes" id="UP001529491">
    <property type="component" value="Chromosome"/>
</dbReference>
<feature type="transmembrane region" description="Helical" evidence="1">
    <location>
        <begin position="89"/>
        <end position="109"/>
    </location>
</feature>
<proteinExistence type="predicted"/>
<dbReference type="RefSeq" id="WP_310471292.1">
    <property type="nucleotide sequence ID" value="NZ_CP136522.1"/>
</dbReference>